<organism evidence="1">
    <name type="scientific">uncultured Thermomicrobiales bacterium</name>
    <dbReference type="NCBI Taxonomy" id="1645740"/>
    <lineage>
        <taxon>Bacteria</taxon>
        <taxon>Pseudomonadati</taxon>
        <taxon>Thermomicrobiota</taxon>
        <taxon>Thermomicrobia</taxon>
        <taxon>Thermomicrobiales</taxon>
        <taxon>environmental samples</taxon>
    </lineage>
</organism>
<protein>
    <recommendedName>
        <fullName evidence="2">Phage-Barnase-EndoU-ColicinE5/D-RelE like nuclease 3 domain-containing protein</fullName>
    </recommendedName>
</protein>
<reference evidence="1" key="1">
    <citation type="submission" date="2020-02" db="EMBL/GenBank/DDBJ databases">
        <authorList>
            <person name="Meier V. D."/>
        </authorList>
    </citation>
    <scope>NUCLEOTIDE SEQUENCE</scope>
    <source>
        <strain evidence="1">AVDCRST_MAG43</strain>
    </source>
</reference>
<evidence type="ECO:0008006" key="2">
    <source>
        <dbReference type="Google" id="ProtNLM"/>
    </source>
</evidence>
<dbReference type="EMBL" id="CADCWI010000090">
    <property type="protein sequence ID" value="CAA9559224.1"/>
    <property type="molecule type" value="Genomic_DNA"/>
</dbReference>
<gene>
    <name evidence="1" type="ORF">AVDCRST_MAG43-1770</name>
</gene>
<proteinExistence type="predicted"/>
<sequence>MSLWSTVVRSHDRIKDVKGDSDDDKHRDRIAEVRLLLTDANGPAIVRVGTIPSYALAPWAGHVADDIVITRERRQHYLDRHPEVESDERQVVEALLDPSEIHINSKDMQMAIFYAQMSETIHLSVSVWVSDRTDRQNFVLSVRRAKTREVEQGRIRGRVRWKK</sequence>
<evidence type="ECO:0000313" key="1">
    <source>
        <dbReference type="EMBL" id="CAA9559224.1"/>
    </source>
</evidence>
<name>A0A6J4USK2_9BACT</name>
<accession>A0A6J4USK2</accession>
<dbReference type="AlphaFoldDB" id="A0A6J4USK2"/>